<dbReference type="InterPro" id="IPR000425">
    <property type="entry name" value="MIP"/>
</dbReference>
<dbReference type="PANTHER" id="PTHR21191">
    <property type="entry name" value="AQUAPORIN"/>
    <property type="match status" value="1"/>
</dbReference>
<evidence type="ECO:0000256" key="1">
    <source>
        <dbReference type="ARBA" id="ARBA00004439"/>
    </source>
</evidence>
<keyword evidence="10 20" id="KW-0472">Membrane</keyword>
<comment type="catalytic activity">
    <reaction evidence="15">
        <text>glycerol(in) = glycerol(out)</text>
        <dbReference type="Rhea" id="RHEA:29675"/>
        <dbReference type="ChEBI" id="CHEBI:17754"/>
    </reaction>
</comment>
<feature type="transmembrane region" description="Helical" evidence="20">
    <location>
        <begin position="316"/>
        <end position="339"/>
    </location>
</feature>
<protein>
    <recommendedName>
        <fullName evidence="18">Aquaporin-11</fullName>
    </recommendedName>
</protein>
<dbReference type="FunFam" id="1.20.1080.10:FF:000016">
    <property type="entry name" value="Aquaporin"/>
    <property type="match status" value="1"/>
</dbReference>
<comment type="subunit">
    <text evidence="17">Homodimer; disulfide-linked. Homotetramer. Can also form homomultimer.</text>
</comment>
<proteinExistence type="inferred from homology"/>
<feature type="transmembrane region" description="Helical" evidence="20">
    <location>
        <begin position="94"/>
        <end position="113"/>
    </location>
</feature>
<evidence type="ECO:0000313" key="21">
    <source>
        <dbReference type="Proteomes" id="UP000515203"/>
    </source>
</evidence>
<dbReference type="OrthoDB" id="9894770at2759"/>
<evidence type="ECO:0000256" key="6">
    <source>
        <dbReference type="ARBA" id="ARBA00022475"/>
    </source>
</evidence>
<dbReference type="RefSeq" id="XP_004632586.2">
    <property type="nucleotide sequence ID" value="XM_004632529.2"/>
</dbReference>
<dbReference type="InParanoid" id="A0A6P3F5U2"/>
<keyword evidence="6" id="KW-1003">Cell membrane</keyword>
<dbReference type="SUPFAM" id="SSF81338">
    <property type="entry name" value="Aquaporin-like"/>
    <property type="match status" value="1"/>
</dbReference>
<feature type="transmembrane region" description="Helical" evidence="20">
    <location>
        <begin position="155"/>
        <end position="174"/>
    </location>
</feature>
<evidence type="ECO:0000256" key="16">
    <source>
        <dbReference type="ARBA" id="ARBA00059557"/>
    </source>
</evidence>
<keyword evidence="7 20" id="KW-0812">Transmembrane</keyword>
<evidence type="ECO:0000256" key="13">
    <source>
        <dbReference type="ARBA" id="ARBA00034651"/>
    </source>
</evidence>
<sequence>MRVRSDAPPRRAQAPGEAGSCTGPADHCPPPDARAQPASPPLPSQSPRRGGEEPGREGRAADWDSQALPGAAVRRGEAMSALPGLRPEVRDSCASLGFMLLVVLLVGLARAGARKRLHRPAAHAFVSEFLGTLQLCCCTHELLLLSEQDSAHPTWTLTLVYFFSLVHGLTLAGTSSNPCSLMMQIALGGMAPEMGALRLLAQLASALGSRYCMRALWSLGLTRYHFGERIFDCRNPVQSDLPKAVMTEAICCFIFHSALLQFQEVRARLRVHLLAAVITFLAYAGGSLTGALFNPALALSLHFVCFDEAFSQFFTVYWLAPSVGILLMILMFSFLPPWLNHNQIITKKE</sequence>
<keyword evidence="21" id="KW-1185">Reference proteome</keyword>
<evidence type="ECO:0000256" key="19">
    <source>
        <dbReference type="SAM" id="MobiDB-lite"/>
    </source>
</evidence>
<dbReference type="InterPro" id="IPR023271">
    <property type="entry name" value="Aquaporin-like"/>
</dbReference>
<accession>A0A6P3F5U2</accession>
<comment type="similarity">
    <text evidence="4">Belongs to the MIP/aquaporin (TC 1.A.8) family. AQP11/AQP12 subfamily.</text>
</comment>
<gene>
    <name evidence="22" type="primary">Aqp11</name>
</gene>
<dbReference type="InterPro" id="IPR051883">
    <property type="entry name" value="AQP11/12_channel"/>
</dbReference>
<dbReference type="PANTHER" id="PTHR21191:SF7">
    <property type="entry name" value="AQUAPORIN-11"/>
    <property type="match status" value="1"/>
</dbReference>
<evidence type="ECO:0000256" key="20">
    <source>
        <dbReference type="SAM" id="Phobius"/>
    </source>
</evidence>
<evidence type="ECO:0000256" key="5">
    <source>
        <dbReference type="ARBA" id="ARBA00022448"/>
    </source>
</evidence>
<dbReference type="Proteomes" id="UP000515203">
    <property type="component" value="Unplaced"/>
</dbReference>
<dbReference type="AlphaFoldDB" id="A0A6P3F5U2"/>
<feature type="transmembrane region" description="Helical" evidence="20">
    <location>
        <begin position="274"/>
        <end position="296"/>
    </location>
</feature>
<evidence type="ECO:0000256" key="14">
    <source>
        <dbReference type="ARBA" id="ARBA00047305"/>
    </source>
</evidence>
<evidence type="ECO:0000256" key="17">
    <source>
        <dbReference type="ARBA" id="ARBA00062075"/>
    </source>
</evidence>
<keyword evidence="11" id="KW-1015">Disulfide bond</keyword>
<dbReference type="PRINTS" id="PR00783">
    <property type="entry name" value="MINTRINSICP"/>
</dbReference>
<evidence type="ECO:0000256" key="8">
    <source>
        <dbReference type="ARBA" id="ARBA00022824"/>
    </source>
</evidence>
<dbReference type="CTD" id="282679"/>
<name>A0A6P3F5U2_OCTDE</name>
<reference evidence="22" key="1">
    <citation type="submission" date="2025-08" db="UniProtKB">
        <authorList>
            <consortium name="RefSeq"/>
        </authorList>
    </citation>
    <scope>IDENTIFICATION</scope>
</reference>
<comment type="function">
    <text evidence="16">Channel protein that facilitates the transport of water, glycerol and hydrogen peroxide across membrane of cell or organelles guaranteeing intracellular homeostasis in several organes like liver, kidney and brain. In situation of stress, participates in endoplasmic reticulum (ER) homeostasis by regulating redox homeostasis through the transport of hydrogen peroxide across the endoplasmic reticulum membrane thereby regulating the oxidative stress through the NADPH oxidase 2 pathway. Plays a role by maintaining an environment suitable for translation or protein foldings in the ER lumen namely by participating in the PKD1 glycosylation processing resulting in regulation of PKD1 membrane trafficking thereby preventing the accumulation of unfolding protein in ER. Plays a role in the proximal tubule function by regulating its endosomal acidification. May play a role in postnatal kidney development.</text>
</comment>
<evidence type="ECO:0000256" key="9">
    <source>
        <dbReference type="ARBA" id="ARBA00022989"/>
    </source>
</evidence>
<evidence type="ECO:0000256" key="7">
    <source>
        <dbReference type="ARBA" id="ARBA00022692"/>
    </source>
</evidence>
<feature type="compositionally biased region" description="Pro residues" evidence="19">
    <location>
        <begin position="27"/>
        <end position="44"/>
    </location>
</feature>
<evidence type="ECO:0000256" key="11">
    <source>
        <dbReference type="ARBA" id="ARBA00023157"/>
    </source>
</evidence>
<dbReference type="Gene3D" id="1.20.1080.10">
    <property type="entry name" value="Glycerol uptake facilitator protein"/>
    <property type="match status" value="1"/>
</dbReference>
<dbReference type="FunCoup" id="A0A6P3F5U2">
    <property type="interactions" value="918"/>
</dbReference>
<keyword evidence="9 20" id="KW-1133">Transmembrane helix</keyword>
<keyword evidence="5" id="KW-0813">Transport</keyword>
<dbReference type="GO" id="GO:0015267">
    <property type="term" value="F:channel activity"/>
    <property type="evidence" value="ECO:0007669"/>
    <property type="project" value="InterPro"/>
</dbReference>
<feature type="region of interest" description="Disordered" evidence="19">
    <location>
        <begin position="1"/>
        <end position="67"/>
    </location>
</feature>
<evidence type="ECO:0000256" key="10">
    <source>
        <dbReference type="ARBA" id="ARBA00023136"/>
    </source>
</evidence>
<dbReference type="PRINTS" id="PR02024">
    <property type="entry name" value="AQUAPORIN11"/>
</dbReference>
<organism evidence="21 22">
    <name type="scientific">Octodon degus</name>
    <name type="common">Degu</name>
    <name type="synonym">Sciurus degus</name>
    <dbReference type="NCBI Taxonomy" id="10160"/>
    <lineage>
        <taxon>Eukaryota</taxon>
        <taxon>Metazoa</taxon>
        <taxon>Chordata</taxon>
        <taxon>Craniata</taxon>
        <taxon>Vertebrata</taxon>
        <taxon>Euteleostomi</taxon>
        <taxon>Mammalia</taxon>
        <taxon>Eutheria</taxon>
        <taxon>Euarchontoglires</taxon>
        <taxon>Glires</taxon>
        <taxon>Rodentia</taxon>
        <taxon>Hystricomorpha</taxon>
        <taxon>Octodontidae</taxon>
        <taxon>Octodon</taxon>
    </lineage>
</organism>
<comment type="catalytic activity">
    <reaction evidence="13">
        <text>H2O(in) = H2O(out)</text>
        <dbReference type="Rhea" id="RHEA:29667"/>
        <dbReference type="ChEBI" id="CHEBI:15377"/>
    </reaction>
</comment>
<dbReference type="InterPro" id="IPR023266">
    <property type="entry name" value="Aquaporin_11"/>
</dbReference>
<dbReference type="GO" id="GO:0005886">
    <property type="term" value="C:plasma membrane"/>
    <property type="evidence" value="ECO:0007669"/>
    <property type="project" value="UniProtKB-SubCell"/>
</dbReference>
<evidence type="ECO:0000256" key="2">
    <source>
        <dbReference type="ARBA" id="ARBA00004477"/>
    </source>
</evidence>
<comment type="subcellular location">
    <subcellularLocation>
        <location evidence="3">Cell membrane</location>
        <topology evidence="3">Multi-pass membrane protein</topology>
    </subcellularLocation>
    <subcellularLocation>
        <location evidence="1">Cytoplasmic vesicle membrane</location>
        <topology evidence="1">Multi-pass membrane protein</topology>
    </subcellularLocation>
    <subcellularLocation>
        <location evidence="2">Endoplasmic reticulum membrane</location>
        <topology evidence="2">Multi-pass membrane protein</topology>
    </subcellularLocation>
</comment>
<evidence type="ECO:0000256" key="12">
    <source>
        <dbReference type="ARBA" id="ARBA00023329"/>
    </source>
</evidence>
<evidence type="ECO:0000256" key="3">
    <source>
        <dbReference type="ARBA" id="ARBA00004651"/>
    </source>
</evidence>
<evidence type="ECO:0000313" key="22">
    <source>
        <dbReference type="RefSeq" id="XP_004632586.2"/>
    </source>
</evidence>
<keyword evidence="12" id="KW-0968">Cytoplasmic vesicle</keyword>
<feature type="compositionally biased region" description="Basic and acidic residues" evidence="19">
    <location>
        <begin position="49"/>
        <end position="62"/>
    </location>
</feature>
<dbReference type="GeneID" id="101567071"/>
<dbReference type="GO" id="GO:0005789">
    <property type="term" value="C:endoplasmic reticulum membrane"/>
    <property type="evidence" value="ECO:0007669"/>
    <property type="project" value="UniProtKB-SubCell"/>
</dbReference>
<evidence type="ECO:0000256" key="18">
    <source>
        <dbReference type="ARBA" id="ARBA00070072"/>
    </source>
</evidence>
<keyword evidence="8" id="KW-0256">Endoplasmic reticulum</keyword>
<comment type="catalytic activity">
    <reaction evidence="14">
        <text>H2O2(out) = H2O2(in)</text>
        <dbReference type="Rhea" id="RHEA:74375"/>
        <dbReference type="ChEBI" id="CHEBI:16240"/>
    </reaction>
</comment>
<dbReference type="GO" id="GO:0030659">
    <property type="term" value="C:cytoplasmic vesicle membrane"/>
    <property type="evidence" value="ECO:0007669"/>
    <property type="project" value="UniProtKB-SubCell"/>
</dbReference>
<evidence type="ECO:0000256" key="15">
    <source>
        <dbReference type="ARBA" id="ARBA00049405"/>
    </source>
</evidence>
<evidence type="ECO:0000256" key="4">
    <source>
        <dbReference type="ARBA" id="ARBA00005900"/>
    </source>
</evidence>